<dbReference type="AlphaFoldDB" id="I7ISP8"/>
<evidence type="ECO:0000256" key="7">
    <source>
        <dbReference type="RuleBase" id="RU003823"/>
    </source>
</evidence>
<gene>
    <name evidence="10" type="ORF">BmR1_04g08010</name>
</gene>
<evidence type="ECO:0000256" key="1">
    <source>
        <dbReference type="ARBA" id="ARBA00008945"/>
    </source>
</evidence>
<keyword evidence="2 6" id="KW-0689">Ribosomal protein</keyword>
<keyword evidence="3 6" id="KW-0687">Ribonucleoprotein</keyword>
<sequence length="264" mass="29282">MAAERGGFTRGFGGKPQQGGRSRPKNNARPDDEIKQWVPVTKLGRLTQEGKITSIEDIYLHSIPIKEYQIVDYFFQPEMSDHKLKDDVVKIIPVQKQTNAGQRTRFKAIVAIGDGNGHCGLGTKCAKEVATAIRGAIIYAKLSLIPVRRGYWGNKIGDPHTVPMKVSGKCGSVRVRLIPAPRGTQIVGAPTTKKLLSFAGVKDCFSSSSGHTKTRGNFLKAVFDALSQTYGYLTPDLWRKIKLQPSPFEQWSGYMVHVNQSRRR</sequence>
<reference evidence="10 11" key="1">
    <citation type="journal article" date="2012" name="Nucleic Acids Res.">
        <title>Sequencing of the smallest Apicomplexan genome from the human pathogen Babesia microti.</title>
        <authorList>
            <person name="Cornillot E."/>
            <person name="Hadj-Kaddour K."/>
            <person name="Dassouli A."/>
            <person name="Noel B."/>
            <person name="Ranwez V."/>
            <person name="Vacherie B."/>
            <person name="Augagneur Y."/>
            <person name="Bres V."/>
            <person name="Duclos A."/>
            <person name="Randazzo S."/>
            <person name="Carcy B."/>
            <person name="Debierre-Grockiego F."/>
            <person name="Delbecq S."/>
            <person name="Moubri-Menage K."/>
            <person name="Shams-Eldin H."/>
            <person name="Usmani-Brown S."/>
            <person name="Bringaud F."/>
            <person name="Wincker P."/>
            <person name="Vivares C.P."/>
            <person name="Schwarz R.T."/>
            <person name="Schetters T.P."/>
            <person name="Krause P.J."/>
            <person name="Gorenflot A."/>
            <person name="Berry V."/>
            <person name="Barbe V."/>
            <person name="Ben Mamoun C."/>
        </authorList>
    </citation>
    <scope>NUCLEOTIDE SEQUENCE [LARGE SCALE GENOMIC DNA]</scope>
    <source>
        <strain evidence="10 11">RI</strain>
    </source>
</reference>
<dbReference type="VEuPathDB" id="PiroplasmaDB:BmR1_04g08010"/>
<dbReference type="GO" id="GO:0003735">
    <property type="term" value="F:structural constituent of ribosome"/>
    <property type="evidence" value="ECO:0007669"/>
    <property type="project" value="UniProtKB-UniRule"/>
</dbReference>
<keyword evidence="11" id="KW-1185">Reference proteome</keyword>
<dbReference type="InterPro" id="IPR005711">
    <property type="entry name" value="Ribosomal_uS5_euk/arc"/>
</dbReference>
<dbReference type="PROSITE" id="PS50881">
    <property type="entry name" value="S5_DSRBD"/>
    <property type="match status" value="1"/>
</dbReference>
<dbReference type="GO" id="GO:0022627">
    <property type="term" value="C:cytosolic small ribosomal subunit"/>
    <property type="evidence" value="ECO:0007669"/>
    <property type="project" value="TreeGrafter"/>
</dbReference>
<evidence type="ECO:0000256" key="2">
    <source>
        <dbReference type="ARBA" id="ARBA00022980"/>
    </source>
</evidence>
<dbReference type="GeneID" id="24426239"/>
<evidence type="ECO:0000259" key="9">
    <source>
        <dbReference type="PROSITE" id="PS50881"/>
    </source>
</evidence>
<dbReference type="OrthoDB" id="10253125at2759"/>
<comment type="similarity">
    <text evidence="1 7">Belongs to the universal ribosomal protein uS5 family.</text>
</comment>
<dbReference type="KEGG" id="bmic:BmR1_04g08010"/>
<dbReference type="RefSeq" id="XP_012650194.1">
    <property type="nucleotide sequence ID" value="XM_012794740.1"/>
</dbReference>
<protein>
    <recommendedName>
        <fullName evidence="4">Small ribosomal subunit protein uS5</fullName>
    </recommendedName>
    <alternativeName>
        <fullName evidence="5">40S ribosomal protein S2</fullName>
    </alternativeName>
</protein>
<dbReference type="InterPro" id="IPR005324">
    <property type="entry name" value="Ribosomal_uS5_C"/>
</dbReference>
<evidence type="ECO:0000256" key="8">
    <source>
        <dbReference type="SAM" id="MobiDB-lite"/>
    </source>
</evidence>
<name>I7ISP8_BABMR</name>
<evidence type="ECO:0000256" key="6">
    <source>
        <dbReference type="PROSITE-ProRule" id="PRU00268"/>
    </source>
</evidence>
<reference evidence="10 11" key="3">
    <citation type="journal article" date="2016" name="Sci. Rep.">
        <title>Genome-wide diversity and gene expression profiling of Babesia microti isolates identify polymorphic genes that mediate host-pathogen interactions.</title>
        <authorList>
            <person name="Silva J.C."/>
            <person name="Cornillot E."/>
            <person name="McCracken C."/>
            <person name="Usmani-Brown S."/>
            <person name="Dwivedi A."/>
            <person name="Ifeonu O.O."/>
            <person name="Crabtree J."/>
            <person name="Gotia H.T."/>
            <person name="Virji A.Z."/>
            <person name="Reynes C."/>
            <person name="Colinge J."/>
            <person name="Kumar V."/>
            <person name="Lawres L."/>
            <person name="Pazzi J.E."/>
            <person name="Pablo J.V."/>
            <person name="Hung C."/>
            <person name="Brancato J."/>
            <person name="Kumari P."/>
            <person name="Orvis J."/>
            <person name="Tretina K."/>
            <person name="Chibucos M."/>
            <person name="Ott S."/>
            <person name="Sadzewicz L."/>
            <person name="Sengamalay N."/>
            <person name="Shetty A.C."/>
            <person name="Su Q."/>
            <person name="Tallon L."/>
            <person name="Fraser C.M."/>
            <person name="Frutos R."/>
            <person name="Molina D.M."/>
            <person name="Krause P.J."/>
            <person name="Ben Mamoun C."/>
        </authorList>
    </citation>
    <scope>NUCLEOTIDE SEQUENCE [LARGE SCALE GENOMIC DNA]</scope>
    <source>
        <strain evidence="10 11">RI</strain>
    </source>
</reference>
<dbReference type="PANTHER" id="PTHR13718:SF4">
    <property type="entry name" value="40S RIBOSOMAL PROTEIN S2"/>
    <property type="match status" value="1"/>
</dbReference>
<dbReference type="InterPro" id="IPR013810">
    <property type="entry name" value="Ribosomal_uS5_N"/>
</dbReference>
<dbReference type="Gene3D" id="3.30.160.20">
    <property type="match status" value="1"/>
</dbReference>
<evidence type="ECO:0000313" key="11">
    <source>
        <dbReference type="Proteomes" id="UP000002899"/>
    </source>
</evidence>
<feature type="domain" description="S5 DRBM" evidence="9">
    <location>
        <begin position="84"/>
        <end position="147"/>
    </location>
</feature>
<accession>I7ISP8</accession>
<dbReference type="PANTHER" id="PTHR13718">
    <property type="entry name" value="RIBOSOMAL S SUBUNIT"/>
    <property type="match status" value="1"/>
</dbReference>
<dbReference type="NCBIfam" id="TIGR01020">
    <property type="entry name" value="uS5_euk_arch"/>
    <property type="match status" value="1"/>
</dbReference>
<dbReference type="InterPro" id="IPR000851">
    <property type="entry name" value="Ribosomal_uS5"/>
</dbReference>
<organism evidence="10 11">
    <name type="scientific">Babesia microti (strain RI)</name>
    <dbReference type="NCBI Taxonomy" id="1133968"/>
    <lineage>
        <taxon>Eukaryota</taxon>
        <taxon>Sar</taxon>
        <taxon>Alveolata</taxon>
        <taxon>Apicomplexa</taxon>
        <taxon>Aconoidasida</taxon>
        <taxon>Piroplasmida</taxon>
        <taxon>Babesiidae</taxon>
        <taxon>Babesia</taxon>
    </lineage>
</organism>
<dbReference type="SUPFAM" id="SSF54211">
    <property type="entry name" value="Ribosomal protein S5 domain 2-like"/>
    <property type="match status" value="1"/>
</dbReference>
<dbReference type="Pfam" id="PF03719">
    <property type="entry name" value="Ribosomal_S5_C"/>
    <property type="match status" value="1"/>
</dbReference>
<evidence type="ECO:0000256" key="5">
    <source>
        <dbReference type="ARBA" id="ARBA00035407"/>
    </source>
</evidence>
<evidence type="ECO:0000256" key="4">
    <source>
        <dbReference type="ARBA" id="ARBA00035255"/>
    </source>
</evidence>
<dbReference type="Pfam" id="PF00333">
    <property type="entry name" value="Ribosomal_S5"/>
    <property type="match status" value="1"/>
</dbReference>
<dbReference type="FunFam" id="3.30.160.20:FF:000002">
    <property type="entry name" value="40S ribosomal protein S2"/>
    <property type="match status" value="1"/>
</dbReference>
<dbReference type="SUPFAM" id="SSF54768">
    <property type="entry name" value="dsRNA-binding domain-like"/>
    <property type="match status" value="1"/>
</dbReference>
<evidence type="ECO:0000256" key="3">
    <source>
        <dbReference type="ARBA" id="ARBA00023274"/>
    </source>
</evidence>
<feature type="region of interest" description="Disordered" evidence="8">
    <location>
        <begin position="1"/>
        <end position="33"/>
    </location>
</feature>
<dbReference type="Gene3D" id="3.30.230.10">
    <property type="match status" value="1"/>
</dbReference>
<dbReference type="Proteomes" id="UP000002899">
    <property type="component" value="Chromosome IV"/>
</dbReference>
<feature type="compositionally biased region" description="Gly residues" evidence="8">
    <location>
        <begin position="8"/>
        <end position="17"/>
    </location>
</feature>
<dbReference type="InterPro" id="IPR020568">
    <property type="entry name" value="Ribosomal_Su5_D2-typ_SF"/>
</dbReference>
<dbReference type="GO" id="GO:0006412">
    <property type="term" value="P:translation"/>
    <property type="evidence" value="ECO:0007669"/>
    <property type="project" value="InterPro"/>
</dbReference>
<dbReference type="InterPro" id="IPR014721">
    <property type="entry name" value="Ribsml_uS5_D2-typ_fold_subgr"/>
</dbReference>
<dbReference type="EMBL" id="LN871599">
    <property type="protein sequence ID" value="CCF75786.1"/>
    <property type="molecule type" value="Genomic_DNA"/>
</dbReference>
<evidence type="ECO:0000313" key="10">
    <source>
        <dbReference type="EMBL" id="CCF75786.1"/>
    </source>
</evidence>
<dbReference type="FunFam" id="3.30.230.10:FF:000004">
    <property type="entry name" value="40S ribosomal protein S2"/>
    <property type="match status" value="1"/>
</dbReference>
<proteinExistence type="inferred from homology"/>
<reference evidence="10 11" key="2">
    <citation type="journal article" date="2013" name="PLoS ONE">
        <title>Whole genome mapping and re-organization of the nuclear and mitochondrial genomes of Babesia microti isolates.</title>
        <authorList>
            <person name="Cornillot E."/>
            <person name="Dassouli A."/>
            <person name="Garg A."/>
            <person name="Pachikara N."/>
            <person name="Randazzo S."/>
            <person name="Depoix D."/>
            <person name="Carcy B."/>
            <person name="Delbecq S."/>
            <person name="Frutos R."/>
            <person name="Silva J.C."/>
            <person name="Sutton R."/>
            <person name="Krause P.J."/>
            <person name="Mamoun C.B."/>
        </authorList>
    </citation>
    <scope>NUCLEOTIDE SEQUENCE [LARGE SCALE GENOMIC DNA]</scope>
    <source>
        <strain evidence="10 11">RI</strain>
    </source>
</reference>
<dbReference type="GO" id="GO:0003723">
    <property type="term" value="F:RNA binding"/>
    <property type="evidence" value="ECO:0007669"/>
    <property type="project" value="InterPro"/>
</dbReference>